<name>A0A1N5T917_9ARCH</name>
<evidence type="ECO:0000313" key="10">
    <source>
        <dbReference type="Proteomes" id="UP000187822"/>
    </source>
</evidence>
<dbReference type="InterPro" id="IPR051463">
    <property type="entry name" value="Peptidase_U62_metallo"/>
</dbReference>
<dbReference type="Pfam" id="PF19290">
    <property type="entry name" value="PmbA_TldD_2nd"/>
    <property type="match status" value="1"/>
</dbReference>
<dbReference type="Proteomes" id="UP000195607">
    <property type="component" value="Chromosome I"/>
</dbReference>
<dbReference type="Pfam" id="PF01523">
    <property type="entry name" value="PmbA_TldD_1st"/>
    <property type="match status" value="1"/>
</dbReference>
<dbReference type="InterPro" id="IPR045570">
    <property type="entry name" value="Metalloprtase-TldD/E_cen_dom"/>
</dbReference>
<dbReference type="InterPro" id="IPR035068">
    <property type="entry name" value="TldD/PmbA_N"/>
</dbReference>
<dbReference type="Proteomes" id="UP000187822">
    <property type="component" value="Chromosome I"/>
</dbReference>
<evidence type="ECO:0000313" key="8">
    <source>
        <dbReference type="EMBL" id="SIM44963.1"/>
    </source>
</evidence>
<evidence type="ECO:0000259" key="5">
    <source>
        <dbReference type="Pfam" id="PF01523"/>
    </source>
</evidence>
<proteinExistence type="inferred from homology"/>
<dbReference type="PIRSF" id="PIRSF004919">
    <property type="entry name" value="TldD"/>
    <property type="match status" value="1"/>
</dbReference>
<dbReference type="InterPro" id="IPR025502">
    <property type="entry name" value="TldD"/>
</dbReference>
<reference evidence="9" key="3">
    <citation type="submission" date="2016-06" db="EMBL/GenBank/DDBJ databases">
        <authorList>
            <person name="Olsen C.W."/>
            <person name="Carey S."/>
            <person name="Hinshaw L."/>
            <person name="Karasin A.I."/>
        </authorList>
    </citation>
    <scope>NUCLEOTIDE SEQUENCE [LARGE SCALE GENOMIC DNA]</scope>
    <source>
        <strain evidence="9">PM4</strain>
    </source>
</reference>
<gene>
    <name evidence="9" type="ORF">CPM_0476</name>
    <name evidence="8" type="ORF">CSP5_0504</name>
</gene>
<feature type="domain" description="Metalloprotease TldD/E N-terminal" evidence="5">
    <location>
        <begin position="20"/>
        <end position="81"/>
    </location>
</feature>
<evidence type="ECO:0000313" key="11">
    <source>
        <dbReference type="Proteomes" id="UP000195607"/>
    </source>
</evidence>
<keyword evidence="4" id="KW-0482">Metalloprotease</keyword>
<evidence type="ECO:0000259" key="7">
    <source>
        <dbReference type="Pfam" id="PF19290"/>
    </source>
</evidence>
<evidence type="ECO:0000256" key="3">
    <source>
        <dbReference type="ARBA" id="ARBA00022801"/>
    </source>
</evidence>
<dbReference type="AlphaFoldDB" id="A0A1N5T917"/>
<dbReference type="STRING" id="1673428.CPM_0476"/>
<dbReference type="RefSeq" id="WP_077075955.1">
    <property type="nucleotide sequence ID" value="NZ_LT671858.1"/>
</dbReference>
<dbReference type="SUPFAM" id="SSF111283">
    <property type="entry name" value="Putative modulator of DNA gyrase, PmbA/TldD"/>
    <property type="match status" value="1"/>
</dbReference>
<organism evidence="8 11">
    <name type="scientific">Cuniculiplasma divulgatum</name>
    <dbReference type="NCBI Taxonomy" id="1673428"/>
    <lineage>
        <taxon>Archaea</taxon>
        <taxon>Methanobacteriati</taxon>
        <taxon>Thermoplasmatota</taxon>
        <taxon>Thermoplasmata</taxon>
        <taxon>Thermoplasmatales</taxon>
        <taxon>Cuniculiplasmataceae</taxon>
        <taxon>Cuniculiplasma</taxon>
    </lineage>
</organism>
<evidence type="ECO:0000256" key="1">
    <source>
        <dbReference type="ARBA" id="ARBA00005836"/>
    </source>
</evidence>
<evidence type="ECO:0000256" key="4">
    <source>
        <dbReference type="ARBA" id="ARBA00023049"/>
    </source>
</evidence>
<dbReference type="EMBL" id="LT671858">
    <property type="protein sequence ID" value="SIM44963.1"/>
    <property type="molecule type" value="Genomic_DNA"/>
</dbReference>
<accession>A0A1N5T917</accession>
<dbReference type="EMBL" id="LT719092">
    <property type="protein sequence ID" value="SJK84357.1"/>
    <property type="molecule type" value="Genomic_DNA"/>
</dbReference>
<comment type="similarity">
    <text evidence="1">Belongs to the peptidase U62 family.</text>
</comment>
<keyword evidence="2 8" id="KW-0645">Protease</keyword>
<keyword evidence="10" id="KW-1185">Reference proteome</keyword>
<reference evidence="8 11" key="1">
    <citation type="submission" date="2016-04" db="EMBL/GenBank/DDBJ databases">
        <authorList>
            <person name="Evans L.H."/>
            <person name="Alamgir A."/>
            <person name="Owens N."/>
            <person name="Weber N.D."/>
            <person name="Virtaneva K."/>
            <person name="Barbian K."/>
            <person name="Babar A."/>
            <person name="Rosenke K."/>
        </authorList>
    </citation>
    <scope>NUCLEOTIDE SEQUENCE [LARGE SCALE GENOMIC DNA]</scope>
    <source>
        <strain evidence="8">S5</strain>
        <strain evidence="11">S5(T) (JCM 30642 \VKM B-2941)</strain>
    </source>
</reference>
<reference evidence="10" key="2">
    <citation type="submission" date="2016-06" db="EMBL/GenBank/DDBJ databases">
        <authorList>
            <person name="Toshchakov V.S."/>
        </authorList>
    </citation>
    <scope>NUCLEOTIDE SEQUENCE [LARGE SCALE GENOMIC DNA]</scope>
    <source>
        <strain>PM4 (JCM 30641</strain>
        <strain evidence="10">\VKM B-2940)</strain>
    </source>
</reference>
<dbReference type="GO" id="GO:0005829">
    <property type="term" value="C:cytosol"/>
    <property type="evidence" value="ECO:0007669"/>
    <property type="project" value="TreeGrafter"/>
</dbReference>
<evidence type="ECO:0000256" key="2">
    <source>
        <dbReference type="ARBA" id="ARBA00022670"/>
    </source>
</evidence>
<keyword evidence="3" id="KW-0378">Hydrolase</keyword>
<dbReference type="InterPro" id="IPR045569">
    <property type="entry name" value="Metalloprtase-TldD/E_C"/>
</dbReference>
<dbReference type="GeneID" id="41587803"/>
<feature type="domain" description="Metalloprotease TldD/E C-terminal" evidence="6">
    <location>
        <begin position="220"/>
        <end position="459"/>
    </location>
</feature>
<dbReference type="GO" id="GO:0008237">
    <property type="term" value="F:metallopeptidase activity"/>
    <property type="evidence" value="ECO:0007669"/>
    <property type="project" value="UniProtKB-KW"/>
</dbReference>
<evidence type="ECO:0000313" key="9">
    <source>
        <dbReference type="EMBL" id="SJK84357.1"/>
    </source>
</evidence>
<dbReference type="InterPro" id="IPR002510">
    <property type="entry name" value="Metalloprtase-TldD/E_N"/>
</dbReference>
<evidence type="ECO:0000259" key="6">
    <source>
        <dbReference type="Pfam" id="PF19289"/>
    </source>
</evidence>
<dbReference type="InterPro" id="IPR036059">
    <property type="entry name" value="TldD/PmbA_sf"/>
</dbReference>
<dbReference type="Pfam" id="PF19289">
    <property type="entry name" value="PmbA_TldD_3rd"/>
    <property type="match status" value="1"/>
</dbReference>
<dbReference type="KEGG" id="cdiv:CPM_0476"/>
<feature type="domain" description="Metalloprotease TldD/E central" evidence="7">
    <location>
        <begin position="108"/>
        <end position="208"/>
    </location>
</feature>
<dbReference type="PANTHER" id="PTHR30624">
    <property type="entry name" value="UNCHARACTERIZED PROTEIN TLDD AND PMBA"/>
    <property type="match status" value="1"/>
</dbReference>
<dbReference type="Gene3D" id="3.30.2290.10">
    <property type="entry name" value="PmbA/TldD superfamily"/>
    <property type="match status" value="1"/>
</dbReference>
<dbReference type="PANTHER" id="PTHR30624:SF11">
    <property type="entry name" value="ZINC-DEPENDENT PROTEASE, TLDD_PMBA FAMILY"/>
    <property type="match status" value="1"/>
</dbReference>
<protein>
    <submittedName>
        <fullName evidence="8">U62 family protease subunit B</fullName>
    </submittedName>
</protein>
<dbReference type="GO" id="GO:0006508">
    <property type="term" value="P:proteolysis"/>
    <property type="evidence" value="ECO:0007669"/>
    <property type="project" value="UniProtKB-KW"/>
</dbReference>
<sequence length="460" mass="51749">MIELMDRILDKLEKGARYGEVRYMSGESTGASMRNSEFQGEGTSSGEGIAIRAMNESISMGFISSFDFDRIQEIIDRVIRNSHRGGRNKLDVSGGIKDKWDAVGKHKVEDIQSSDRMEIMKNADEMMKSYGLSVRMNAIYHKKIRQIYQNTSGSLIESNLSRIGYFMVGGYKEGTSFEEIYRQFGTTGGMDNFRELEIQKKIEDAVKNLKEISKSPSAKPGRYDVIISPEIAGIVAHESCGHPTEWDRISGREGSLAGESFLTGKKYPFRIGSPVVNVIDDPTLKGSYGYYKYDDEGIRARKRYLYKDGMTNEFIHSRESAASYGVEPNGGGRVSDWDMEPLARMSTTYIEPGQHTFDELVEDIKNGIYIKSYTEWNIDDIRFNEKYVGSEAFLIENGRLKGRVRKPAIETNTVNFYSSIDAVSNELEFSAGTCGKGDPEQGVDTWMGGPSVRLRNIYIS</sequence>